<dbReference type="Proteomes" id="UP000052052">
    <property type="component" value="Unassembled WGS sequence"/>
</dbReference>
<organism evidence="1 2">
    <name type="scientific">Pseudoxanthomonas dokdonensis</name>
    <dbReference type="NCBI Taxonomy" id="344882"/>
    <lineage>
        <taxon>Bacteria</taxon>
        <taxon>Pseudomonadati</taxon>
        <taxon>Pseudomonadota</taxon>
        <taxon>Gammaproteobacteria</taxon>
        <taxon>Lysobacterales</taxon>
        <taxon>Lysobacteraceae</taxon>
        <taxon>Pseudoxanthomonas</taxon>
    </lineage>
</organism>
<dbReference type="STRING" id="344882.ABB29_05865"/>
<dbReference type="PATRIC" id="fig|344882.3.peg.2507"/>
<sequence>MVLAWPLTLAATELQRSEGVASNADGRPLYREIHWQRGGDAGEHWVLYTCPDGAPFARKWLPAATSALARGYRLEDRRSGQQATVTVSADNVAIDWTEQRGASARQRQLPLPAQAVIDTGFDAAVRRHWSELMDGKAITLPFLVPGRQRFYPVQVQRQRALDWRGQPAQAIQVELDTWYGAVAPRLALVYADSDRRLLEFNGTSNLRDEAGDYPQVVVRFAAPPATASDQQRQRDWQRPLVAQCAASKK</sequence>
<keyword evidence="2" id="KW-1185">Reference proteome</keyword>
<accession>A0A0R0CWD1</accession>
<reference evidence="1 2" key="1">
    <citation type="submission" date="2015-05" db="EMBL/GenBank/DDBJ databases">
        <title>Genome sequencing and analysis of members of genus Stenotrophomonas.</title>
        <authorList>
            <person name="Patil P.P."/>
            <person name="Midha S."/>
            <person name="Patil P.B."/>
        </authorList>
    </citation>
    <scope>NUCLEOTIDE SEQUENCE [LARGE SCALE GENOMIC DNA]</scope>
    <source>
        <strain evidence="1 2">DSM 21858</strain>
    </source>
</reference>
<protein>
    <submittedName>
        <fullName evidence="1">Uncharacterized protein</fullName>
    </submittedName>
</protein>
<evidence type="ECO:0000313" key="1">
    <source>
        <dbReference type="EMBL" id="KRG70698.1"/>
    </source>
</evidence>
<dbReference type="OrthoDB" id="1491713at2"/>
<dbReference type="EMBL" id="LDJL01000005">
    <property type="protein sequence ID" value="KRG70698.1"/>
    <property type="molecule type" value="Genomic_DNA"/>
</dbReference>
<gene>
    <name evidence="1" type="ORF">ABB29_05865</name>
</gene>
<dbReference type="AlphaFoldDB" id="A0A0R0CWD1"/>
<proteinExistence type="predicted"/>
<comment type="caution">
    <text evidence="1">The sequence shown here is derived from an EMBL/GenBank/DDBJ whole genome shotgun (WGS) entry which is preliminary data.</text>
</comment>
<evidence type="ECO:0000313" key="2">
    <source>
        <dbReference type="Proteomes" id="UP000052052"/>
    </source>
</evidence>
<name>A0A0R0CWD1_9GAMM</name>